<dbReference type="Pfam" id="PF00823">
    <property type="entry name" value="PPE"/>
    <property type="match status" value="1"/>
</dbReference>
<evidence type="ECO:0000259" key="2">
    <source>
        <dbReference type="Pfam" id="PF00823"/>
    </source>
</evidence>
<comment type="caution">
    <text evidence="4">The sequence shown here is derived from an EMBL/GenBank/DDBJ whole genome shotgun (WGS) entry which is preliminary data.</text>
</comment>
<dbReference type="STRING" id="1202450.B586_07610"/>
<dbReference type="PANTHER" id="PTHR46766">
    <property type="entry name" value="GLUTAMINE-RICH PROTEIN 2"/>
    <property type="match status" value="1"/>
</dbReference>
<dbReference type="GO" id="GO:0052572">
    <property type="term" value="P:response to host immune response"/>
    <property type="evidence" value="ECO:0007669"/>
    <property type="project" value="TreeGrafter"/>
</dbReference>
<dbReference type="RefSeq" id="WP_047314956.1">
    <property type="nucleotide sequence ID" value="NZ_LDPQ01000009.1"/>
</dbReference>
<evidence type="ECO:0000313" key="4">
    <source>
        <dbReference type="EMBL" id="KLO37750.1"/>
    </source>
</evidence>
<keyword evidence="5" id="KW-1185">Reference proteome</keyword>
<dbReference type="SUPFAM" id="SSF140459">
    <property type="entry name" value="PE/PPE dimer-like"/>
    <property type="match status" value="1"/>
</dbReference>
<dbReference type="Pfam" id="PF12484">
    <property type="entry name" value="PPE-SVP"/>
    <property type="match status" value="1"/>
</dbReference>
<protein>
    <recommendedName>
        <fullName evidence="6">PPE family domain-containing protein</fullName>
    </recommendedName>
</protein>
<dbReference type="InterPro" id="IPR022171">
    <property type="entry name" value="PPE_C"/>
</dbReference>
<gene>
    <name evidence="4" type="ORF">ABH38_07250</name>
</gene>
<evidence type="ECO:0000259" key="3">
    <source>
        <dbReference type="Pfam" id="PF12484"/>
    </source>
</evidence>
<dbReference type="InterPro" id="IPR038332">
    <property type="entry name" value="PPE_sf"/>
</dbReference>
<evidence type="ECO:0008006" key="6">
    <source>
        <dbReference type="Google" id="ProtNLM"/>
    </source>
</evidence>
<feature type="domain" description="PPE family C-terminal" evidence="3">
    <location>
        <begin position="329"/>
        <end position="418"/>
    </location>
</feature>
<dbReference type="InterPro" id="IPR000030">
    <property type="entry name" value="PPE_dom"/>
</dbReference>
<evidence type="ECO:0000256" key="1">
    <source>
        <dbReference type="ARBA" id="ARBA00010652"/>
    </source>
</evidence>
<proteinExistence type="inferred from homology"/>
<dbReference type="PATRIC" id="fig|29311.18.peg.4407"/>
<dbReference type="AlphaFoldDB" id="A0A0I9UA69"/>
<comment type="similarity">
    <text evidence="1">Belongs to the mycobacterial PPE family.</text>
</comment>
<dbReference type="Proteomes" id="UP000036334">
    <property type="component" value="Unassembled WGS sequence"/>
</dbReference>
<accession>A0A0I9UA69</accession>
<feature type="domain" description="PPE" evidence="2">
    <location>
        <begin position="3"/>
        <end position="164"/>
    </location>
</feature>
<sequence length="422" mass="43055">MFNFAELPPETNSTRMYLGAGSAPIWAAAAAWTVLAKELGVAARGLESVLAKLLESYRGESSEALTGRIMPYVRWLDLTAASAEETATQLEEAAGAYDTARAATVHPLAVYANRAQVMALKVTNLFGQFSTLIAAKELEYDAMWEQDVKAMVAYQAAVLEATAATRSTAAFTPAPEMVNEVGLVEESFGSFVNDGVEEFDELMGVGTSKLGTSKVGTSRVGTSPLGSRVATNKVALGLSSTAAKPLWGGVAQHLGPMSNVVSMVNNKVGMANTGLSMVNGMGSMMKSVVPTAAAKAAEVVAEGGQALGNAFGSMGRGALGSGLGSQLTGGLGKGASLVGSLRVPEAWSAANKAVTPAMHALSPLTSNMATAVESGSAPLMGGVPMAPMASGMGGMGGMGGTVNTVFKTPTRSFIMPRPWAGG</sequence>
<dbReference type="PANTHER" id="PTHR46766:SF1">
    <property type="entry name" value="GLUTAMINE-RICH PROTEIN 2"/>
    <property type="match status" value="1"/>
</dbReference>
<organism evidence="4 5">
    <name type="scientific">Mycobacterium haemophilum</name>
    <dbReference type="NCBI Taxonomy" id="29311"/>
    <lineage>
        <taxon>Bacteria</taxon>
        <taxon>Bacillati</taxon>
        <taxon>Actinomycetota</taxon>
        <taxon>Actinomycetes</taxon>
        <taxon>Mycobacteriales</taxon>
        <taxon>Mycobacteriaceae</taxon>
        <taxon>Mycobacterium</taxon>
    </lineage>
</organism>
<dbReference type="Gene3D" id="1.20.1260.20">
    <property type="entry name" value="PPE superfamily"/>
    <property type="match status" value="1"/>
</dbReference>
<dbReference type="OrthoDB" id="4752337at2"/>
<name>A0A0I9UA69_9MYCO</name>
<evidence type="ECO:0000313" key="5">
    <source>
        <dbReference type="Proteomes" id="UP000036334"/>
    </source>
</evidence>
<dbReference type="EMBL" id="LDPR01000004">
    <property type="protein sequence ID" value="KLO37750.1"/>
    <property type="molecule type" value="Genomic_DNA"/>
</dbReference>
<reference evidence="4 5" key="1">
    <citation type="submission" date="2015-05" db="EMBL/GenBank/DDBJ databases">
        <title>Genome sequence of Mycobacterium haemophilum.</title>
        <authorList>
            <person name="Greninger A.L."/>
            <person name="Cunningham G."/>
            <person name="Miller S."/>
        </authorList>
    </citation>
    <scope>NUCLEOTIDE SEQUENCE [LARGE SCALE GENOMIC DNA]</scope>
    <source>
        <strain evidence="5">UC1</strain>
    </source>
</reference>